<dbReference type="Proteomes" id="UP001597083">
    <property type="component" value="Unassembled WGS sequence"/>
</dbReference>
<comment type="caution">
    <text evidence="1">The sequence shown here is derived from an EMBL/GenBank/DDBJ whole genome shotgun (WGS) entry which is preliminary data.</text>
</comment>
<sequence>MAGLDHELESVIIDLSDTSLDQLSALDDEALSAVTACGDANRDGSAAFWSDDSRSPE</sequence>
<reference evidence="2" key="1">
    <citation type="journal article" date="2019" name="Int. J. Syst. Evol. Microbiol.">
        <title>The Global Catalogue of Microorganisms (GCM) 10K type strain sequencing project: providing services to taxonomists for standard genome sequencing and annotation.</title>
        <authorList>
            <consortium name="The Broad Institute Genomics Platform"/>
            <consortium name="The Broad Institute Genome Sequencing Center for Infectious Disease"/>
            <person name="Wu L."/>
            <person name="Ma J."/>
        </authorList>
    </citation>
    <scope>NUCLEOTIDE SEQUENCE [LARGE SCALE GENOMIC DNA]</scope>
    <source>
        <strain evidence="2">JCM 31696</strain>
    </source>
</reference>
<name>A0ABW3CF84_9ACTN</name>
<gene>
    <name evidence="1" type="ORF">ACFQ07_08265</name>
</gene>
<keyword evidence="2" id="KW-1185">Reference proteome</keyword>
<proteinExistence type="predicted"/>
<protein>
    <recommendedName>
        <fullName evidence="3">FXSXX-COOH protein</fullName>
    </recommendedName>
</protein>
<evidence type="ECO:0000313" key="1">
    <source>
        <dbReference type="EMBL" id="MFD0852212.1"/>
    </source>
</evidence>
<accession>A0ABW3CF84</accession>
<organism evidence="1 2">
    <name type="scientific">Actinomadura adrarensis</name>
    <dbReference type="NCBI Taxonomy" id="1819600"/>
    <lineage>
        <taxon>Bacteria</taxon>
        <taxon>Bacillati</taxon>
        <taxon>Actinomycetota</taxon>
        <taxon>Actinomycetes</taxon>
        <taxon>Streptosporangiales</taxon>
        <taxon>Thermomonosporaceae</taxon>
        <taxon>Actinomadura</taxon>
    </lineage>
</organism>
<evidence type="ECO:0000313" key="2">
    <source>
        <dbReference type="Proteomes" id="UP001597083"/>
    </source>
</evidence>
<dbReference type="EMBL" id="JBHTIR010001158">
    <property type="protein sequence ID" value="MFD0852212.1"/>
    <property type="molecule type" value="Genomic_DNA"/>
</dbReference>
<evidence type="ECO:0008006" key="3">
    <source>
        <dbReference type="Google" id="ProtNLM"/>
    </source>
</evidence>